<protein>
    <submittedName>
        <fullName evidence="3">Uncharacterized protein</fullName>
    </submittedName>
</protein>
<dbReference type="Proteomes" id="UP000193467">
    <property type="component" value="Unassembled WGS sequence"/>
</dbReference>
<proteinExistence type="predicted"/>
<evidence type="ECO:0000313" key="4">
    <source>
        <dbReference type="Proteomes" id="UP000193467"/>
    </source>
</evidence>
<keyword evidence="2" id="KW-1133">Transmembrane helix</keyword>
<keyword evidence="2" id="KW-0472">Membrane</keyword>
<organism evidence="3 4">
    <name type="scientific">Leucosporidium creatinivorum</name>
    <dbReference type="NCBI Taxonomy" id="106004"/>
    <lineage>
        <taxon>Eukaryota</taxon>
        <taxon>Fungi</taxon>
        <taxon>Dikarya</taxon>
        <taxon>Basidiomycota</taxon>
        <taxon>Pucciniomycotina</taxon>
        <taxon>Microbotryomycetes</taxon>
        <taxon>Leucosporidiales</taxon>
        <taxon>Leucosporidium</taxon>
    </lineage>
</organism>
<dbReference type="AlphaFoldDB" id="A0A1Y2FY25"/>
<dbReference type="PANTHER" id="PTHR42032">
    <property type="entry name" value="YALI0E30679P"/>
    <property type="match status" value="1"/>
</dbReference>
<gene>
    <name evidence="3" type="ORF">BCR35DRAFT_208464</name>
</gene>
<name>A0A1Y2FY25_9BASI</name>
<dbReference type="PANTHER" id="PTHR42032:SF1">
    <property type="entry name" value="YALI0E30679P"/>
    <property type="match status" value="1"/>
</dbReference>
<evidence type="ECO:0000313" key="3">
    <source>
        <dbReference type="EMBL" id="ORY88903.1"/>
    </source>
</evidence>
<accession>A0A1Y2FY25</accession>
<keyword evidence="2" id="KW-0812">Transmembrane</keyword>
<feature type="transmembrane region" description="Helical" evidence="2">
    <location>
        <begin position="153"/>
        <end position="173"/>
    </location>
</feature>
<dbReference type="EMBL" id="MCGR01000008">
    <property type="protein sequence ID" value="ORY88903.1"/>
    <property type="molecule type" value="Genomic_DNA"/>
</dbReference>
<reference evidence="3 4" key="1">
    <citation type="submission" date="2016-07" db="EMBL/GenBank/DDBJ databases">
        <title>Pervasive Adenine N6-methylation of Active Genes in Fungi.</title>
        <authorList>
            <consortium name="DOE Joint Genome Institute"/>
            <person name="Mondo S.J."/>
            <person name="Dannebaum R.O."/>
            <person name="Kuo R.C."/>
            <person name="Labutti K."/>
            <person name="Haridas S."/>
            <person name="Kuo A."/>
            <person name="Salamov A."/>
            <person name="Ahrendt S.R."/>
            <person name="Lipzen A."/>
            <person name="Sullivan W."/>
            <person name="Andreopoulos W.B."/>
            <person name="Clum A."/>
            <person name="Lindquist E."/>
            <person name="Daum C."/>
            <person name="Ramamoorthy G.K."/>
            <person name="Gryganskyi A."/>
            <person name="Culley D."/>
            <person name="Magnuson J.K."/>
            <person name="James T.Y."/>
            <person name="O'Malley M.A."/>
            <person name="Stajich J.E."/>
            <person name="Spatafora J.W."/>
            <person name="Visel A."/>
            <person name="Grigoriev I.V."/>
        </authorList>
    </citation>
    <scope>NUCLEOTIDE SEQUENCE [LARGE SCALE GENOMIC DNA]</scope>
    <source>
        <strain evidence="3 4">62-1032</strain>
    </source>
</reference>
<keyword evidence="4" id="KW-1185">Reference proteome</keyword>
<feature type="transmembrane region" description="Helical" evidence="2">
    <location>
        <begin position="185"/>
        <end position="204"/>
    </location>
</feature>
<comment type="caution">
    <text evidence="3">The sequence shown here is derived from an EMBL/GenBank/DDBJ whole genome shotgun (WGS) entry which is preliminary data.</text>
</comment>
<feature type="compositionally biased region" description="Polar residues" evidence="1">
    <location>
        <begin position="1"/>
        <end position="12"/>
    </location>
</feature>
<evidence type="ECO:0000256" key="1">
    <source>
        <dbReference type="SAM" id="MobiDB-lite"/>
    </source>
</evidence>
<dbReference type="STRING" id="106004.A0A1Y2FY25"/>
<dbReference type="InParanoid" id="A0A1Y2FY25"/>
<dbReference type="OrthoDB" id="10263751at2759"/>
<feature type="region of interest" description="Disordered" evidence="1">
    <location>
        <begin position="1"/>
        <end position="47"/>
    </location>
</feature>
<sequence length="372" mass="42130">MSRGNSKNSRPQRPQDLFEDDSDEDWEHHQRGGGGGGGGIPLQPPRDPSLYETEEEWKLHHEAEKTDRLHHLPLILVALPPLGAIIHGRAENWSDALILLLVCWYLYQLVKVPWDLYYASHGRVVLHTAEPSEGYDPALLAQRQHSISVLRRVELVSLASTFVTPAAGSLLLHYVRNLLSDPDRYINGFVIGLFIMATAVKPLLHFSKLVKNYSLFHQEQVWYPNSEVHYLRGRVDKLESELKQLSRAFATKDDVRTLRDGVDIPLTQLSKAVRRFNREGDLLRLSSEDRFNLLETKLERTEAEMLATSAALSSIRYEQEQARSSTLAQLLRVLKYALGHTRSGPFFWLLLPVTAPRAAIEYVATSIEGGEG</sequence>
<evidence type="ECO:0000256" key="2">
    <source>
        <dbReference type="SAM" id="Phobius"/>
    </source>
</evidence>